<comment type="caution">
    <text evidence="2">The sequence shown here is derived from an EMBL/GenBank/DDBJ whole genome shotgun (WGS) entry which is preliminary data.</text>
</comment>
<dbReference type="Proteomes" id="UP001064782">
    <property type="component" value="Unassembled WGS sequence"/>
</dbReference>
<reference evidence="2" key="1">
    <citation type="submission" date="2022-08" db="EMBL/GenBank/DDBJ databases">
        <title>Mycobacterium kiyosense sp. nov., scotochromogenic slow-glowing species isolated from respiratory specimens.</title>
        <authorList>
            <person name="Fukano H."/>
            <person name="Kazumi Y."/>
            <person name="Sakagami N."/>
            <person name="Ato M."/>
            <person name="Mitarai S."/>
            <person name="Hoshino Y."/>
        </authorList>
    </citation>
    <scope>NUCLEOTIDE SEQUENCE</scope>
    <source>
        <strain evidence="2">1413</strain>
        <strain evidence="1">SRL2020-028</strain>
    </source>
</reference>
<evidence type="ECO:0000313" key="2">
    <source>
        <dbReference type="EMBL" id="GLD32640.1"/>
    </source>
</evidence>
<name>A0A9P3UW57_9MYCO</name>
<dbReference type="Proteomes" id="UP001165663">
    <property type="component" value="Unassembled WGS sequence"/>
</dbReference>
<protein>
    <recommendedName>
        <fullName evidence="4">Major capsid protein</fullName>
    </recommendedName>
</protein>
<evidence type="ECO:0000313" key="3">
    <source>
        <dbReference type="Proteomes" id="UP001064782"/>
    </source>
</evidence>
<accession>A0A9P3UW57</accession>
<dbReference type="EMBL" id="BRZI01000049">
    <property type="protein sequence ID" value="GLD32640.1"/>
    <property type="molecule type" value="Genomic_DNA"/>
</dbReference>
<dbReference type="EMBL" id="BRXE01000027">
    <property type="protein sequence ID" value="GLB83490.1"/>
    <property type="molecule type" value="Genomic_DNA"/>
</dbReference>
<sequence length="380" mass="41569">MGEKFLIWGGAGGRGGVSTRGDVLVNTTADGVDLNDIWAEIQDVLELWNAERKSITDLISYKTVNVADAIAQSISSDSFEEATELGVPRAIRPPSDVLRLGYSFRDYDISLRATWKFLREATAEQVTAQVTRVFEADNKLTTGTILRRLLDPATQLNEWGHTCYGLWNGDGMVPPPYLGKTFDGNHKHYLTTGSTTLDSGDVEAMIYHVYEHGYGVHPATQFVLIVNPIDFDLSKIASWKAGVDYGGATIPNYDFIPSALMPAWISNETIHGPIPNAEYNGLQVWGSYENAYIIKSQYMPLGYAVVLATGGPNDSANPVGFREHVNPAYQGLRHIPGRGPYPIQESFFARGFGTGTRHRGAAVVAQITTNGSYTAPTIET</sequence>
<gene>
    <name evidence="2" type="ORF">Mkiyose1413_45230</name>
    <name evidence="1" type="ORF">SRL2020028_27460</name>
</gene>
<dbReference type="RefSeq" id="WP_264894441.1">
    <property type="nucleotide sequence ID" value="NZ_BRXE01000027.1"/>
</dbReference>
<keyword evidence="3" id="KW-1185">Reference proteome</keyword>
<proteinExistence type="predicted"/>
<evidence type="ECO:0008006" key="4">
    <source>
        <dbReference type="Google" id="ProtNLM"/>
    </source>
</evidence>
<organism evidence="2 3">
    <name type="scientific">Mycobacterium kiyosense</name>
    <dbReference type="NCBI Taxonomy" id="2871094"/>
    <lineage>
        <taxon>Bacteria</taxon>
        <taxon>Bacillati</taxon>
        <taxon>Actinomycetota</taxon>
        <taxon>Actinomycetes</taxon>
        <taxon>Mycobacteriales</taxon>
        <taxon>Mycobacteriaceae</taxon>
        <taxon>Mycobacterium</taxon>
    </lineage>
</organism>
<evidence type="ECO:0000313" key="1">
    <source>
        <dbReference type="EMBL" id="GLB83490.1"/>
    </source>
</evidence>
<dbReference type="AlphaFoldDB" id="A0A9P3UW57"/>